<keyword evidence="2" id="KW-1133">Transmembrane helix</keyword>
<protein>
    <submittedName>
        <fullName evidence="3">Uncharacterized protein</fullName>
    </submittedName>
</protein>
<gene>
    <name evidence="3" type="ORF">PRK78_001652</name>
</gene>
<evidence type="ECO:0000313" key="4">
    <source>
        <dbReference type="Proteomes" id="UP001219355"/>
    </source>
</evidence>
<feature type="compositionally biased region" description="Basic residues" evidence="1">
    <location>
        <begin position="89"/>
        <end position="102"/>
    </location>
</feature>
<sequence length="131" mass="14508">MVRSILSLIPYQLPYSTFTLGPNPDIQRPRQNVPPAGAAPNCDCLSGGAIAGIVLGSIAGFFLLYWLIKLAYEASSSNVSETITYRGGSSRHGHPHRRKRRSSSYIEKGSPISTRRYRREVIERPAKVYVS</sequence>
<name>A0AAF0IFQ7_9EURO</name>
<accession>A0AAF0IFQ7</accession>
<proteinExistence type="predicted"/>
<feature type="transmembrane region" description="Helical" evidence="2">
    <location>
        <begin position="49"/>
        <end position="68"/>
    </location>
</feature>
<dbReference type="Proteomes" id="UP001219355">
    <property type="component" value="Chromosome 1"/>
</dbReference>
<evidence type="ECO:0000256" key="1">
    <source>
        <dbReference type="SAM" id="MobiDB-lite"/>
    </source>
</evidence>
<keyword evidence="2" id="KW-0472">Membrane</keyword>
<keyword evidence="2" id="KW-0812">Transmembrane</keyword>
<evidence type="ECO:0000313" key="3">
    <source>
        <dbReference type="EMBL" id="WEW56215.1"/>
    </source>
</evidence>
<keyword evidence="4" id="KW-1185">Reference proteome</keyword>
<feature type="region of interest" description="Disordered" evidence="1">
    <location>
        <begin position="83"/>
        <end position="109"/>
    </location>
</feature>
<dbReference type="AlphaFoldDB" id="A0AAF0IFQ7"/>
<dbReference type="EMBL" id="CP120627">
    <property type="protein sequence ID" value="WEW56215.1"/>
    <property type="molecule type" value="Genomic_DNA"/>
</dbReference>
<reference evidence="3" key="1">
    <citation type="submission" date="2023-03" db="EMBL/GenBank/DDBJ databases">
        <title>Emydomyces testavorans Genome Sequence.</title>
        <authorList>
            <person name="Hoyer L."/>
        </authorList>
    </citation>
    <scope>NUCLEOTIDE SEQUENCE</scope>
    <source>
        <strain evidence="3">16-2883</strain>
    </source>
</reference>
<evidence type="ECO:0000256" key="2">
    <source>
        <dbReference type="SAM" id="Phobius"/>
    </source>
</evidence>
<organism evidence="3 4">
    <name type="scientific">Emydomyces testavorans</name>
    <dbReference type="NCBI Taxonomy" id="2070801"/>
    <lineage>
        <taxon>Eukaryota</taxon>
        <taxon>Fungi</taxon>
        <taxon>Dikarya</taxon>
        <taxon>Ascomycota</taxon>
        <taxon>Pezizomycotina</taxon>
        <taxon>Eurotiomycetes</taxon>
        <taxon>Eurotiomycetidae</taxon>
        <taxon>Onygenales</taxon>
        <taxon>Nannizziopsiaceae</taxon>
        <taxon>Emydomyces</taxon>
    </lineage>
</organism>